<organism evidence="1 2">
    <name type="scientific">Streptococcus macacae NCTC 11558</name>
    <dbReference type="NCBI Taxonomy" id="764298"/>
    <lineage>
        <taxon>Bacteria</taxon>
        <taxon>Bacillati</taxon>
        <taxon>Bacillota</taxon>
        <taxon>Bacilli</taxon>
        <taxon>Lactobacillales</taxon>
        <taxon>Streptococcaceae</taxon>
        <taxon>Streptococcus</taxon>
    </lineage>
</organism>
<dbReference type="PANTHER" id="PTHR35271:SF1">
    <property type="entry name" value="ABC TRANSPORTER, SUBSTRATE-BINDING LIPOPROTEIN"/>
    <property type="match status" value="1"/>
</dbReference>
<dbReference type="STRING" id="764298.STRMA_0881"/>
<reference evidence="1 2" key="1">
    <citation type="journal article" date="2014" name="Int. J. Syst. Evol. Microbiol.">
        <title>Phylogenomics and the dynamic genome evolution of the genus Streptococcus.</title>
        <authorList>
            <consortium name="The Broad Institute Genome Sequencing Platform"/>
            <person name="Richards V.P."/>
            <person name="Palmer S.R."/>
            <person name="Pavinski Bitar P.D."/>
            <person name="Qin X."/>
            <person name="Weinstock G.M."/>
            <person name="Highlander S.K."/>
            <person name="Town C.D."/>
            <person name="Burne R.A."/>
            <person name="Stanhope M.J."/>
        </authorList>
    </citation>
    <scope>NUCLEOTIDE SEQUENCE [LARGE SCALE GENOMIC DNA]</scope>
    <source>
        <strain evidence="1 2">NCTC 11558</strain>
    </source>
</reference>
<dbReference type="CDD" id="cd06325">
    <property type="entry name" value="PBP1_ABC_unchar_transporter"/>
    <property type="match status" value="1"/>
</dbReference>
<dbReference type="Proteomes" id="UP000003573">
    <property type="component" value="Unassembled WGS sequence"/>
</dbReference>
<dbReference type="InterPro" id="IPR007487">
    <property type="entry name" value="ABC_transpt-TYRBP-like"/>
</dbReference>
<sequence length="329" mass="35272">MKNKRLLASLLALAALIVILLAYQAYDQSKQKNSNANTFKLGVLQYVSHEALDEIYRGVKDGLKKEGYSGKKVKIEFLNAEGDQSKVQTMSQTLVNHNNDLLIGIATPSAQGLASATKSIPVVMGAVTDPVGAKLVKNLKKPDGNVTGVSDKTPIAAQAKLMKTLTPNVKTVGVLYSSSEDNSKSQVEEFKQKAKEKGLKVSEYAVPSTNEISTTMNVLLEKSDAVWLPLDNTIASAFPTVVSAAKKAKKPIYPSVDTMVDQGGLASVVVNQYELGLATGKMAAKIHKGQKVTDTPVYIFDKGKPIINKKVAKTLDINIPAEVLKSSAK</sequence>
<keyword evidence="2" id="KW-1185">Reference proteome</keyword>
<dbReference type="PANTHER" id="PTHR35271">
    <property type="entry name" value="ABC TRANSPORTER, SUBSTRATE-BINDING LIPOPROTEIN-RELATED"/>
    <property type="match status" value="1"/>
</dbReference>
<protein>
    <submittedName>
        <fullName evidence="1">ABC transporter substrate binding protein</fullName>
    </submittedName>
</protein>
<dbReference type="Gene3D" id="3.40.50.2300">
    <property type="match status" value="2"/>
</dbReference>
<gene>
    <name evidence="1" type="ORF">STRMA_0881</name>
</gene>
<dbReference type="InterPro" id="IPR047776">
    <property type="entry name" value="ABC_SBP_TrpX-like"/>
</dbReference>
<accession>G5JVM5</accession>
<dbReference type="Pfam" id="PF04392">
    <property type="entry name" value="ABC_sub_bind"/>
    <property type="match status" value="1"/>
</dbReference>
<dbReference type="EMBL" id="AEUW02000001">
    <property type="protein sequence ID" value="EHJ52729.1"/>
    <property type="molecule type" value="Genomic_DNA"/>
</dbReference>
<dbReference type="eggNOG" id="COG2984">
    <property type="taxonomic scope" value="Bacteria"/>
</dbReference>
<dbReference type="AlphaFoldDB" id="G5JVM5"/>
<evidence type="ECO:0000313" key="2">
    <source>
        <dbReference type="Proteomes" id="UP000003573"/>
    </source>
</evidence>
<evidence type="ECO:0000313" key="1">
    <source>
        <dbReference type="EMBL" id="EHJ52729.1"/>
    </source>
</evidence>
<name>G5JVM5_9STRE</name>
<dbReference type="OrthoDB" id="9776955at2"/>
<dbReference type="SUPFAM" id="SSF53822">
    <property type="entry name" value="Periplasmic binding protein-like I"/>
    <property type="match status" value="1"/>
</dbReference>
<dbReference type="InterPro" id="IPR028082">
    <property type="entry name" value="Peripla_BP_I"/>
</dbReference>
<proteinExistence type="predicted"/>
<dbReference type="RefSeq" id="WP_003081092.1">
    <property type="nucleotide sequence ID" value="NZ_AEUW02000001.1"/>
</dbReference>
<comment type="caution">
    <text evidence="1">The sequence shown here is derived from an EMBL/GenBank/DDBJ whole genome shotgun (WGS) entry which is preliminary data.</text>
</comment>
<dbReference type="NCBIfam" id="NF041285">
    <property type="entry name" value="ABC_SBP_TrpX"/>
    <property type="match status" value="1"/>
</dbReference>